<comment type="caution">
    <text evidence="1">The sequence shown here is derived from an EMBL/GenBank/DDBJ whole genome shotgun (WGS) entry which is preliminary data.</text>
</comment>
<keyword evidence="2" id="KW-1185">Reference proteome</keyword>
<reference evidence="1" key="1">
    <citation type="journal article" date="2017" name="Nature">
        <title>The sunflower genome provides insights into oil metabolism, flowering and Asterid evolution.</title>
        <authorList>
            <person name="Badouin H."/>
            <person name="Gouzy J."/>
            <person name="Grassa C.J."/>
            <person name="Murat F."/>
            <person name="Staton S.E."/>
            <person name="Cottret L."/>
            <person name="Lelandais-Briere C."/>
            <person name="Owens G.L."/>
            <person name="Carrere S."/>
            <person name="Mayjonade B."/>
            <person name="Legrand L."/>
            <person name="Gill N."/>
            <person name="Kane N.C."/>
            <person name="Bowers J.E."/>
            <person name="Hubner S."/>
            <person name="Bellec A."/>
            <person name="Berard A."/>
            <person name="Berges H."/>
            <person name="Blanchet N."/>
            <person name="Boniface M.C."/>
            <person name="Brunel D."/>
            <person name="Catrice O."/>
            <person name="Chaidir N."/>
            <person name="Claudel C."/>
            <person name="Donnadieu C."/>
            <person name="Faraut T."/>
            <person name="Fievet G."/>
            <person name="Helmstetter N."/>
            <person name="King M."/>
            <person name="Knapp S.J."/>
            <person name="Lai Z."/>
            <person name="Le Paslier M.C."/>
            <person name="Lippi Y."/>
            <person name="Lorenzon L."/>
            <person name="Mandel J.R."/>
            <person name="Marage G."/>
            <person name="Marchand G."/>
            <person name="Marquand E."/>
            <person name="Bret-Mestries E."/>
            <person name="Morien E."/>
            <person name="Nambeesan S."/>
            <person name="Nguyen T."/>
            <person name="Pegot-Espagnet P."/>
            <person name="Pouilly N."/>
            <person name="Raftis F."/>
            <person name="Sallet E."/>
            <person name="Schiex T."/>
            <person name="Thomas J."/>
            <person name="Vandecasteele C."/>
            <person name="Vares D."/>
            <person name="Vear F."/>
            <person name="Vautrin S."/>
            <person name="Crespi M."/>
            <person name="Mangin B."/>
            <person name="Burke J.M."/>
            <person name="Salse J."/>
            <person name="Munos S."/>
            <person name="Vincourt P."/>
            <person name="Rieseberg L.H."/>
            <person name="Langlade N.B."/>
        </authorList>
    </citation>
    <scope>NUCLEOTIDE SEQUENCE</scope>
    <source>
        <tissue evidence="1">Leaves</tissue>
    </source>
</reference>
<evidence type="ECO:0000313" key="2">
    <source>
        <dbReference type="Proteomes" id="UP000215914"/>
    </source>
</evidence>
<gene>
    <name evidence="1" type="ORF">HanXRQr2_Chr16g0743811</name>
</gene>
<reference evidence="1" key="2">
    <citation type="submission" date="2020-06" db="EMBL/GenBank/DDBJ databases">
        <title>Helianthus annuus Genome sequencing and assembly Release 2.</title>
        <authorList>
            <person name="Gouzy J."/>
            <person name="Langlade N."/>
            <person name="Munos S."/>
        </authorList>
    </citation>
    <scope>NUCLEOTIDE SEQUENCE</scope>
    <source>
        <tissue evidence="1">Leaves</tissue>
    </source>
</reference>
<protein>
    <submittedName>
        <fullName evidence="1">Uncharacterized protein</fullName>
    </submittedName>
</protein>
<dbReference type="AlphaFoldDB" id="A0A9K3DST0"/>
<dbReference type="Proteomes" id="UP000215914">
    <property type="component" value="Unassembled WGS sequence"/>
</dbReference>
<accession>A0A9K3DST0</accession>
<name>A0A9K3DST0_HELAN</name>
<organism evidence="1 2">
    <name type="scientific">Helianthus annuus</name>
    <name type="common">Common sunflower</name>
    <dbReference type="NCBI Taxonomy" id="4232"/>
    <lineage>
        <taxon>Eukaryota</taxon>
        <taxon>Viridiplantae</taxon>
        <taxon>Streptophyta</taxon>
        <taxon>Embryophyta</taxon>
        <taxon>Tracheophyta</taxon>
        <taxon>Spermatophyta</taxon>
        <taxon>Magnoliopsida</taxon>
        <taxon>eudicotyledons</taxon>
        <taxon>Gunneridae</taxon>
        <taxon>Pentapetalae</taxon>
        <taxon>asterids</taxon>
        <taxon>campanulids</taxon>
        <taxon>Asterales</taxon>
        <taxon>Asteraceae</taxon>
        <taxon>Asteroideae</taxon>
        <taxon>Heliantheae alliance</taxon>
        <taxon>Heliantheae</taxon>
        <taxon>Helianthus</taxon>
    </lineage>
</organism>
<sequence length="223" mass="23945">MSSSEGSNVYDDVDPMQIVSDDDYVPEVQVILSDSDSTSDSDMDDFQPFALLGDIIDDDVLAIAPPLNDIVIICHPEGDVVEVIPLDVAPLDVMPFIVDLDDDDDVVPVILVDHMDADLGDGEVHDVVILDIASPVVSVIDISPALQAIGLQRNVDFGDDAMPAKPVIPAPIPVPAPDASPEHIRLMRFAPIIPPTGHSDEAGPSGHAHIPPSDMDLYYQQFR</sequence>
<dbReference type="EMBL" id="MNCJ02000331">
    <property type="protein sequence ID" value="KAF5759651.1"/>
    <property type="molecule type" value="Genomic_DNA"/>
</dbReference>
<dbReference type="Gramene" id="mRNA:HanXRQr2_Chr16g0743811">
    <property type="protein sequence ID" value="CDS:HanXRQr2_Chr16g0743811.1"/>
    <property type="gene ID" value="HanXRQr2_Chr16g0743811"/>
</dbReference>
<evidence type="ECO:0000313" key="1">
    <source>
        <dbReference type="EMBL" id="KAF5759651.1"/>
    </source>
</evidence>
<proteinExistence type="predicted"/>